<accession>A0AAQ4F8I6</accession>
<proteinExistence type="predicted"/>
<name>A0AAQ4F8I6_AMBAM</name>
<reference evidence="1" key="3">
    <citation type="submission" date="2024-02" db="EMBL/GenBank/DDBJ databases">
        <authorList>
            <person name="Mcdaniel E.A."/>
            <person name="Celebi F.M."/>
            <person name="Reiter T."/>
            <person name="Weiss E.C."/>
            <person name="Chou S."/>
        </authorList>
    </citation>
    <scope>NUCLEOTIDE SEQUENCE</scope>
    <source>
        <strain evidence="1">F_SG_1</strain>
        <tissue evidence="1">Salivary glands</tissue>
    </source>
</reference>
<evidence type="ECO:0000313" key="1">
    <source>
        <dbReference type="EMBL" id="KAK8783141.1"/>
    </source>
</evidence>
<sequence length="80" mass="8669">MQFYSLCARASITKACGESAADMVMDLINGMAQAPILASCGHNIPGSERCRNAPYIAVDREKVPRGTVLSRQLKIILEES</sequence>
<protein>
    <submittedName>
        <fullName evidence="1">Uncharacterized protein</fullName>
    </submittedName>
</protein>
<evidence type="ECO:0000313" key="2">
    <source>
        <dbReference type="EMBL" id="KAK8783143.1"/>
    </source>
</evidence>
<organism evidence="1 3">
    <name type="scientific">Amblyomma americanum</name>
    <name type="common">Lone star tick</name>
    <dbReference type="NCBI Taxonomy" id="6943"/>
    <lineage>
        <taxon>Eukaryota</taxon>
        <taxon>Metazoa</taxon>
        <taxon>Ecdysozoa</taxon>
        <taxon>Arthropoda</taxon>
        <taxon>Chelicerata</taxon>
        <taxon>Arachnida</taxon>
        <taxon>Acari</taxon>
        <taxon>Parasitiformes</taxon>
        <taxon>Ixodida</taxon>
        <taxon>Ixodoidea</taxon>
        <taxon>Ixodidae</taxon>
        <taxon>Amblyomminae</taxon>
        <taxon>Amblyomma</taxon>
    </lineage>
</organism>
<reference evidence="1 3" key="1">
    <citation type="journal article" date="2023" name="Arcadia Sci">
        <title>De novo assembly of a long-read Amblyomma americanum tick genome.</title>
        <authorList>
            <person name="Chou S."/>
            <person name="Poskanzer K.E."/>
            <person name="Rollins M."/>
            <person name="Thuy-Boun P.S."/>
        </authorList>
    </citation>
    <scope>NUCLEOTIDE SEQUENCE [LARGE SCALE GENOMIC DNA]</scope>
    <source>
        <strain evidence="1">F_SG_1</strain>
        <tissue evidence="1">Salivary glands</tissue>
    </source>
</reference>
<dbReference type="Proteomes" id="UP001321473">
    <property type="component" value="Unassembled WGS sequence"/>
</dbReference>
<comment type="caution">
    <text evidence="1">The sequence shown here is derived from an EMBL/GenBank/DDBJ whole genome shotgun (WGS) entry which is preliminary data.</text>
</comment>
<gene>
    <name evidence="2" type="ORF">V5799_015515</name>
    <name evidence="1" type="ORF">V5799_015517</name>
</gene>
<dbReference type="AlphaFoldDB" id="A0AAQ4F8I6"/>
<keyword evidence="3" id="KW-1185">Reference proteome</keyword>
<dbReference type="EMBL" id="JARKHS020005835">
    <property type="protein sequence ID" value="KAK8783143.1"/>
    <property type="molecule type" value="Genomic_DNA"/>
</dbReference>
<reference evidence="1" key="2">
    <citation type="submission" date="2023-03" db="EMBL/GenBank/DDBJ databases">
        <authorList>
            <person name="Thuy-Boun P."/>
        </authorList>
    </citation>
    <scope>NUCLEOTIDE SEQUENCE</scope>
    <source>
        <strain evidence="1">F_SG_1</strain>
        <tissue evidence="1">Salivary glands</tissue>
    </source>
</reference>
<dbReference type="EMBL" id="JARKHS020005836">
    <property type="protein sequence ID" value="KAK8783141.1"/>
    <property type="molecule type" value="Genomic_DNA"/>
</dbReference>
<evidence type="ECO:0000313" key="3">
    <source>
        <dbReference type="Proteomes" id="UP001321473"/>
    </source>
</evidence>